<dbReference type="Proteomes" id="UP001302257">
    <property type="component" value="Chromosome"/>
</dbReference>
<sequence>MEEDERCCGTGTCIINAEGLCWCGQQWNGTMMCRPTPEIDKTMTAQPVDTEDAAGDAP</sequence>
<evidence type="ECO:0008006" key="3">
    <source>
        <dbReference type="Google" id="ProtNLM"/>
    </source>
</evidence>
<keyword evidence="2" id="KW-1185">Reference proteome</keyword>
<reference evidence="1 2" key="1">
    <citation type="submission" date="2023-08" db="EMBL/GenBank/DDBJ databases">
        <title>Rhodoferax potami sp. nov. and Rhodoferax mekongensis sp. nov., isolated from the Mekong River in Thailand.</title>
        <authorList>
            <person name="Kitikhun S."/>
            <person name="Charoenyingcharoen P."/>
            <person name="Siriarchawattana P."/>
            <person name="Likhitrattanapisal S."/>
            <person name="Nilsakha T."/>
            <person name="Chanpet A."/>
            <person name="Rattanawaree P."/>
            <person name="Ingsriswang S."/>
        </authorList>
    </citation>
    <scope>NUCLEOTIDE SEQUENCE [LARGE SCALE GENOMIC DNA]</scope>
    <source>
        <strain evidence="1 2">TBRC 17307</strain>
    </source>
</reference>
<gene>
    <name evidence="1" type="ORF">RAN89_14535</name>
</gene>
<proteinExistence type="predicted"/>
<organism evidence="1 2">
    <name type="scientific">Rhodoferax mekongensis</name>
    <dbReference type="NCBI Taxonomy" id="3068341"/>
    <lineage>
        <taxon>Bacteria</taxon>
        <taxon>Pseudomonadati</taxon>
        <taxon>Pseudomonadota</taxon>
        <taxon>Betaproteobacteria</taxon>
        <taxon>Burkholderiales</taxon>
        <taxon>Comamonadaceae</taxon>
        <taxon>Rhodoferax</taxon>
    </lineage>
</organism>
<evidence type="ECO:0000313" key="1">
    <source>
        <dbReference type="EMBL" id="WNO04110.1"/>
    </source>
</evidence>
<accession>A0ABZ0AWU3</accession>
<evidence type="ECO:0000313" key="2">
    <source>
        <dbReference type="Proteomes" id="UP001302257"/>
    </source>
</evidence>
<dbReference type="EMBL" id="CP132507">
    <property type="protein sequence ID" value="WNO04110.1"/>
    <property type="molecule type" value="Genomic_DNA"/>
</dbReference>
<dbReference type="RefSeq" id="WP_313866971.1">
    <property type="nucleotide sequence ID" value="NZ_CP132507.1"/>
</dbReference>
<protein>
    <recommendedName>
        <fullName evidence="3">EGF-like domain-containing protein</fullName>
    </recommendedName>
</protein>
<name>A0ABZ0AWU3_9BURK</name>